<dbReference type="Proteomes" id="UP001054837">
    <property type="component" value="Unassembled WGS sequence"/>
</dbReference>
<name>A0AAV4NVH5_9ARAC</name>
<dbReference type="EMBL" id="BPLQ01002070">
    <property type="protein sequence ID" value="GIX88429.1"/>
    <property type="molecule type" value="Genomic_DNA"/>
</dbReference>
<proteinExistence type="predicted"/>
<sequence>MVILIDEVAAADVYSEILSQYALVGKFMTNFDFEMYAIHLAINNLTIRVNSDCYTKVVLFIDSRAAILAGLSNPPTETPIIAQIKKDIKYLRTKAKQDVFQ</sequence>
<accession>A0AAV4NVH5</accession>
<evidence type="ECO:0000313" key="2">
    <source>
        <dbReference type="Proteomes" id="UP001054837"/>
    </source>
</evidence>
<evidence type="ECO:0000313" key="1">
    <source>
        <dbReference type="EMBL" id="GIX88429.1"/>
    </source>
</evidence>
<reference evidence="1 2" key="1">
    <citation type="submission" date="2021-06" db="EMBL/GenBank/DDBJ databases">
        <title>Caerostris darwini draft genome.</title>
        <authorList>
            <person name="Kono N."/>
            <person name="Arakawa K."/>
        </authorList>
    </citation>
    <scope>NUCLEOTIDE SEQUENCE [LARGE SCALE GENOMIC DNA]</scope>
</reference>
<organism evidence="1 2">
    <name type="scientific">Caerostris darwini</name>
    <dbReference type="NCBI Taxonomy" id="1538125"/>
    <lineage>
        <taxon>Eukaryota</taxon>
        <taxon>Metazoa</taxon>
        <taxon>Ecdysozoa</taxon>
        <taxon>Arthropoda</taxon>
        <taxon>Chelicerata</taxon>
        <taxon>Arachnida</taxon>
        <taxon>Araneae</taxon>
        <taxon>Araneomorphae</taxon>
        <taxon>Entelegynae</taxon>
        <taxon>Araneoidea</taxon>
        <taxon>Araneidae</taxon>
        <taxon>Caerostris</taxon>
    </lineage>
</organism>
<evidence type="ECO:0008006" key="3">
    <source>
        <dbReference type="Google" id="ProtNLM"/>
    </source>
</evidence>
<gene>
    <name evidence="1" type="ORF">CDAR_505141</name>
</gene>
<dbReference type="AlphaFoldDB" id="A0AAV4NVH5"/>
<protein>
    <recommendedName>
        <fullName evidence="3">RNase H type-1 domain-containing protein</fullName>
    </recommendedName>
</protein>
<keyword evidence="2" id="KW-1185">Reference proteome</keyword>
<comment type="caution">
    <text evidence="1">The sequence shown here is derived from an EMBL/GenBank/DDBJ whole genome shotgun (WGS) entry which is preliminary data.</text>
</comment>